<dbReference type="PROSITE" id="PS50166">
    <property type="entry name" value="IMPORTIN_B_NT"/>
    <property type="match status" value="1"/>
</dbReference>
<dbReference type="PANTHER" id="PTHR10997">
    <property type="entry name" value="IMPORTIN-7, 8, 11"/>
    <property type="match status" value="1"/>
</dbReference>
<dbReference type="GO" id="GO:0031267">
    <property type="term" value="F:small GTPase binding"/>
    <property type="evidence" value="ECO:0007669"/>
    <property type="project" value="InterPro"/>
</dbReference>
<comment type="subcellular location">
    <subcellularLocation>
        <location evidence="1">Nucleus</location>
    </subcellularLocation>
</comment>
<gene>
    <name evidence="6" type="ORF">B7463_g4248</name>
</gene>
<evidence type="ECO:0000256" key="4">
    <source>
        <dbReference type="ARBA" id="ARBA00023242"/>
    </source>
</evidence>
<feature type="non-terminal residue" evidence="6">
    <location>
        <position position="1054"/>
    </location>
</feature>
<protein>
    <recommendedName>
        <fullName evidence="5">Importin N-terminal domain-containing protein</fullName>
    </recommendedName>
</protein>
<evidence type="ECO:0000313" key="6">
    <source>
        <dbReference type="EMBL" id="RFU32070.1"/>
    </source>
</evidence>
<keyword evidence="7" id="KW-1185">Reference proteome</keyword>
<evidence type="ECO:0000313" key="7">
    <source>
        <dbReference type="Proteomes" id="UP000258309"/>
    </source>
</evidence>
<accession>A0A3E2HF91</accession>
<dbReference type="PANTHER" id="PTHR10997:SF9">
    <property type="entry name" value="IMPORTIN-9"/>
    <property type="match status" value="1"/>
</dbReference>
<dbReference type="Pfam" id="PF03810">
    <property type="entry name" value="IBN_N"/>
    <property type="match status" value="1"/>
</dbReference>
<dbReference type="GO" id="GO:0005829">
    <property type="term" value="C:cytosol"/>
    <property type="evidence" value="ECO:0007669"/>
    <property type="project" value="TreeGrafter"/>
</dbReference>
<keyword evidence="2" id="KW-0813">Transport</keyword>
<dbReference type="InterPro" id="IPR056840">
    <property type="entry name" value="HEAT_IPO9_central"/>
</dbReference>
<dbReference type="OMA" id="NPDQYTI"/>
<dbReference type="SUPFAM" id="SSF48371">
    <property type="entry name" value="ARM repeat"/>
    <property type="match status" value="1"/>
</dbReference>
<dbReference type="EMBL" id="NCSJ02000062">
    <property type="protein sequence ID" value="RFU32070.1"/>
    <property type="molecule type" value="Genomic_DNA"/>
</dbReference>
<reference evidence="6 7" key="1">
    <citation type="submission" date="2018-05" db="EMBL/GenBank/DDBJ databases">
        <title>Draft genome sequence of Scytalidium lignicola DSM 105466, a ubiquitous saprotrophic fungus.</title>
        <authorList>
            <person name="Buettner E."/>
            <person name="Gebauer A.M."/>
            <person name="Hofrichter M."/>
            <person name="Liers C."/>
            <person name="Kellner H."/>
        </authorList>
    </citation>
    <scope>NUCLEOTIDE SEQUENCE [LARGE SCALE GENOMIC DNA]</scope>
    <source>
        <strain evidence="6 7">DSM 105466</strain>
    </source>
</reference>
<dbReference type="InterPro" id="IPR016024">
    <property type="entry name" value="ARM-type_fold"/>
</dbReference>
<dbReference type="Proteomes" id="UP000258309">
    <property type="component" value="Unassembled WGS sequence"/>
</dbReference>
<dbReference type="Gene3D" id="1.25.10.10">
    <property type="entry name" value="Leucine-rich Repeat Variant"/>
    <property type="match status" value="1"/>
</dbReference>
<feature type="non-terminal residue" evidence="6">
    <location>
        <position position="1"/>
    </location>
</feature>
<feature type="domain" description="Importin N-terminal" evidence="5">
    <location>
        <begin position="27"/>
        <end position="103"/>
    </location>
</feature>
<dbReference type="STRING" id="5539.A0A3E2HF91"/>
<comment type="caution">
    <text evidence="6">The sequence shown here is derived from an EMBL/GenBank/DDBJ whole genome shotgun (WGS) entry which is preliminary data.</text>
</comment>
<dbReference type="InterPro" id="IPR001494">
    <property type="entry name" value="Importin-beta_N"/>
</dbReference>
<evidence type="ECO:0000256" key="2">
    <source>
        <dbReference type="ARBA" id="ARBA00022448"/>
    </source>
</evidence>
<dbReference type="FunFam" id="1.25.10.10:FF:000373">
    <property type="entry name" value="Importin beta-5 subunit, putative"/>
    <property type="match status" value="1"/>
</dbReference>
<sequence>MAGSFEDQLAQLLAETQLPAEGPRKQAELHLLHAQSNPAFPASLAAIATHGSISPEIRQSALAVLRRFVEKNWSGASDEGPTIAIADATKEQLRVQLLQLATGNDENRRVKSAASYVVSKIANVDFPDNWPSLLPSLLQLIPNATDSQLHGALKVLSDLVEDSLSEDQFFSVARDIIKTAYDVAINDGRKYILRAIAVSVFRGCFDIMDMVKEEHGPEVKGFAEEALNAWSPYFLDILKKPLPARPKGDDEGYESGRDDKPEAWRGIIALKLQVVKTLMKIRSVFPQLLLPQTPVLFSATWEELSLLLEPYKDMYVENDEQGRLEDSDGLPYTLDFLVLEELDFLQSCLRAPPVQKELESQLQTHNGVQTTPWVMDVMKLTVNYAQIPKEEEELWSYDSSVFLAEETSVSANYTARTACGDLIIKLGEWLHQGAIEGLLAYTKAVFGSENTEGAWRTRESSLYLLTQLLGDFLDLDKAIAPELAGACLELVDYAIRQDSPEHLRARGFLLAGVLVQSVPNAPIALLDQTIQIIGLPDAEIISVSCIKAIQGFVKAQAVPADRQGPIIKQMVDFLYKRDLTDLEDADDLMVTLVESLRSAISIDYRVAIADTGALDLLFLIAKHGASSFQTTMLISETFEDTVSSLNGSEAYTALCTKVLPSLTGTFDVGNITQDDPLVELATELLALLTEHGSEPLPAGYVTAALPKLNRLLMATNDGGILRPGASAIKFMLQHDHQQVFAWTDEQGRSGLEVCLIIIDRLLAPSMEDNAASEVGGLAAELVEKAGQERLGPYLEQLLRAVATRLATAEAAPFIQSLILVFARLSLVGAQDVVNFLAQIEITGQSGLQVVLAKWLENSINFAGYDEIRQNVIALSKLFSLNDQRVVQTMVRGDLIIPTSNRIMTRSQSKQSTTYQIRNASMYAYDSLDPDQYTIIPASLKIVKVLIEELLSASGVQSAVNAAAAAAAEFADEEADDDSWEDLPNTLDLGLGSTKADLMAYAEGSSSFMRQRDDETQAYLSEFFVKAARENIAGFNELYAALTEDEKRKLNELAQ</sequence>
<dbReference type="SMART" id="SM00913">
    <property type="entry name" value="IBN_N"/>
    <property type="match status" value="1"/>
</dbReference>
<proteinExistence type="predicted"/>
<evidence type="ECO:0000256" key="1">
    <source>
        <dbReference type="ARBA" id="ARBA00004123"/>
    </source>
</evidence>
<dbReference type="GO" id="GO:0005635">
    <property type="term" value="C:nuclear envelope"/>
    <property type="evidence" value="ECO:0007669"/>
    <property type="project" value="TreeGrafter"/>
</dbReference>
<dbReference type="AlphaFoldDB" id="A0A3E2HF91"/>
<keyword evidence="4" id="KW-0539">Nucleus</keyword>
<evidence type="ECO:0000256" key="3">
    <source>
        <dbReference type="ARBA" id="ARBA00022927"/>
    </source>
</evidence>
<dbReference type="GO" id="GO:0006606">
    <property type="term" value="P:protein import into nucleus"/>
    <property type="evidence" value="ECO:0007669"/>
    <property type="project" value="TreeGrafter"/>
</dbReference>
<organism evidence="6 7">
    <name type="scientific">Scytalidium lignicola</name>
    <name type="common">Hyphomycete</name>
    <dbReference type="NCBI Taxonomy" id="5539"/>
    <lineage>
        <taxon>Eukaryota</taxon>
        <taxon>Fungi</taxon>
        <taxon>Dikarya</taxon>
        <taxon>Ascomycota</taxon>
        <taxon>Pezizomycotina</taxon>
        <taxon>Leotiomycetes</taxon>
        <taxon>Leotiomycetes incertae sedis</taxon>
        <taxon>Scytalidium</taxon>
    </lineage>
</organism>
<keyword evidence="3" id="KW-0653">Protein transport</keyword>
<name>A0A3E2HF91_SCYLI</name>
<dbReference type="Pfam" id="PF25018">
    <property type="entry name" value="HEAT_IPO9_c"/>
    <property type="match status" value="1"/>
</dbReference>
<evidence type="ECO:0000259" key="5">
    <source>
        <dbReference type="PROSITE" id="PS50166"/>
    </source>
</evidence>
<dbReference type="InterPro" id="IPR011989">
    <property type="entry name" value="ARM-like"/>
</dbReference>
<dbReference type="OrthoDB" id="431626at2759"/>